<reference evidence="1 2" key="1">
    <citation type="submission" date="2015-01" db="EMBL/GenBank/DDBJ databases">
        <title>The Genome Sequence of Capronia semiimmersa CBS27337.</title>
        <authorList>
            <consortium name="The Broad Institute Genomics Platform"/>
            <person name="Cuomo C."/>
            <person name="de Hoog S."/>
            <person name="Gorbushina A."/>
            <person name="Stielow B."/>
            <person name="Teixiera M."/>
            <person name="Abouelleil A."/>
            <person name="Chapman S.B."/>
            <person name="Priest M."/>
            <person name="Young S.K."/>
            <person name="Wortman J."/>
            <person name="Nusbaum C."/>
            <person name="Birren B."/>
        </authorList>
    </citation>
    <scope>NUCLEOTIDE SEQUENCE [LARGE SCALE GENOMIC DNA]</scope>
    <source>
        <strain evidence="1 2">CBS 27337</strain>
    </source>
</reference>
<keyword evidence="2" id="KW-1185">Reference proteome</keyword>
<sequence>MSLLRLIYSRPAQIYLTVLCSICRPLWPLHVPGFCVGPGVETGVGASDVRYFHLVRGSTGGNTYHYCWRSPSAEFVRSGLAASDSASCVRRQHETDLYVTICVGVEA</sequence>
<proteinExistence type="predicted"/>
<accession>A0A0D2FNN2</accession>
<dbReference type="EMBL" id="KN846957">
    <property type="protein sequence ID" value="KIW69858.1"/>
    <property type="molecule type" value="Genomic_DNA"/>
</dbReference>
<dbReference type="AlphaFoldDB" id="A0A0D2FNN2"/>
<evidence type="ECO:0000313" key="2">
    <source>
        <dbReference type="Proteomes" id="UP000054266"/>
    </source>
</evidence>
<dbReference type="Proteomes" id="UP000054266">
    <property type="component" value="Unassembled WGS sequence"/>
</dbReference>
<organism evidence="1 2">
    <name type="scientific">Phialophora macrospora</name>
    <dbReference type="NCBI Taxonomy" id="1851006"/>
    <lineage>
        <taxon>Eukaryota</taxon>
        <taxon>Fungi</taxon>
        <taxon>Dikarya</taxon>
        <taxon>Ascomycota</taxon>
        <taxon>Pezizomycotina</taxon>
        <taxon>Eurotiomycetes</taxon>
        <taxon>Chaetothyriomycetidae</taxon>
        <taxon>Chaetothyriales</taxon>
        <taxon>Herpotrichiellaceae</taxon>
        <taxon>Phialophora</taxon>
    </lineage>
</organism>
<protein>
    <submittedName>
        <fullName evidence="1">Uncharacterized protein</fullName>
    </submittedName>
</protein>
<dbReference type="HOGENOM" id="CLU_2209711_0_0_1"/>
<evidence type="ECO:0000313" key="1">
    <source>
        <dbReference type="EMBL" id="KIW69858.1"/>
    </source>
</evidence>
<gene>
    <name evidence="1" type="ORF">PV04_02181</name>
</gene>
<name>A0A0D2FNN2_9EURO</name>